<dbReference type="InterPro" id="IPR018247">
    <property type="entry name" value="EF_Hand_1_Ca_BS"/>
</dbReference>
<protein>
    <recommendedName>
        <fullName evidence="2">EF-hand domain-containing protein</fullName>
    </recommendedName>
</protein>
<evidence type="ECO:0000259" key="2">
    <source>
        <dbReference type="PROSITE" id="PS50222"/>
    </source>
</evidence>
<gene>
    <name evidence="3" type="ORF">OSIN01602_LOCUS21935</name>
</gene>
<dbReference type="InterPro" id="IPR002048">
    <property type="entry name" value="EF_hand_dom"/>
</dbReference>
<proteinExistence type="predicted"/>
<feature type="domain" description="EF-hand" evidence="2">
    <location>
        <begin position="20"/>
        <end position="55"/>
    </location>
</feature>
<dbReference type="GO" id="GO:0005509">
    <property type="term" value="F:calcium ion binding"/>
    <property type="evidence" value="ECO:0007669"/>
    <property type="project" value="InterPro"/>
</dbReference>
<dbReference type="AlphaFoldDB" id="A0A7S2EY08"/>
<evidence type="ECO:0000256" key="1">
    <source>
        <dbReference type="ARBA" id="ARBA00022837"/>
    </source>
</evidence>
<dbReference type="InterPro" id="IPR011992">
    <property type="entry name" value="EF-hand-dom_pair"/>
</dbReference>
<feature type="domain" description="EF-hand" evidence="2">
    <location>
        <begin position="57"/>
        <end position="92"/>
    </location>
</feature>
<dbReference type="CDD" id="cd00051">
    <property type="entry name" value="EFh"/>
    <property type="match status" value="1"/>
</dbReference>
<organism evidence="3">
    <name type="scientific">Trieres chinensis</name>
    <name type="common">Marine centric diatom</name>
    <name type="synonym">Odontella sinensis</name>
    <dbReference type="NCBI Taxonomy" id="1514140"/>
    <lineage>
        <taxon>Eukaryota</taxon>
        <taxon>Sar</taxon>
        <taxon>Stramenopiles</taxon>
        <taxon>Ochrophyta</taxon>
        <taxon>Bacillariophyta</taxon>
        <taxon>Mediophyceae</taxon>
        <taxon>Biddulphiophycidae</taxon>
        <taxon>Eupodiscales</taxon>
        <taxon>Parodontellaceae</taxon>
        <taxon>Trieres</taxon>
    </lineage>
</organism>
<keyword evidence="1" id="KW-0106">Calcium</keyword>
<reference evidence="3" key="1">
    <citation type="submission" date="2021-01" db="EMBL/GenBank/DDBJ databases">
        <authorList>
            <person name="Corre E."/>
            <person name="Pelletier E."/>
            <person name="Niang G."/>
            <person name="Scheremetjew M."/>
            <person name="Finn R."/>
            <person name="Kale V."/>
            <person name="Holt S."/>
            <person name="Cochrane G."/>
            <person name="Meng A."/>
            <person name="Brown T."/>
            <person name="Cohen L."/>
        </authorList>
    </citation>
    <scope>NUCLEOTIDE SEQUENCE</scope>
    <source>
        <strain evidence="3">Grunow 1884</strain>
    </source>
</reference>
<dbReference type="SMART" id="SM00054">
    <property type="entry name" value="EFh"/>
    <property type="match status" value="2"/>
</dbReference>
<evidence type="ECO:0000313" key="3">
    <source>
        <dbReference type="EMBL" id="CAD9361614.1"/>
    </source>
</evidence>
<dbReference type="PROSITE" id="PS00018">
    <property type="entry name" value="EF_HAND_1"/>
    <property type="match status" value="2"/>
</dbReference>
<dbReference type="SUPFAM" id="SSF47473">
    <property type="entry name" value="EF-hand"/>
    <property type="match status" value="1"/>
</dbReference>
<dbReference type="EMBL" id="HBGO01037915">
    <property type="protein sequence ID" value="CAD9361614.1"/>
    <property type="molecule type" value="Transcribed_RNA"/>
</dbReference>
<dbReference type="Pfam" id="PF13499">
    <property type="entry name" value="EF-hand_7"/>
    <property type="match status" value="1"/>
</dbReference>
<dbReference type="PROSITE" id="PS50222">
    <property type="entry name" value="EF_HAND_2"/>
    <property type="match status" value="2"/>
</dbReference>
<sequence length="136" mass="15105">MKFIQHIATDIKLAPSSGALSPNQLKAEFDRIDKDKGGFIEKEELRAFVNEGKLGDMSESDFDAMWTAIDVNNSGEVDFIEFCTFLSGCGAEIEEVYNEQRKMSRAARSKSVSNRLATRVSMVVKNDEGAPFIDEA</sequence>
<accession>A0A7S2EY08</accession>
<dbReference type="Gene3D" id="1.10.238.10">
    <property type="entry name" value="EF-hand"/>
    <property type="match status" value="1"/>
</dbReference>
<name>A0A7S2EY08_TRICV</name>